<feature type="compositionally biased region" description="Basic and acidic residues" evidence="1">
    <location>
        <begin position="451"/>
        <end position="483"/>
    </location>
</feature>
<dbReference type="EMBL" id="KB468157">
    <property type="protein sequence ID" value="PCH44583.1"/>
    <property type="molecule type" value="Genomic_DNA"/>
</dbReference>
<organism evidence="3 4">
    <name type="scientific">Wolfiporia cocos (strain MD-104)</name>
    <name type="common">Brown rot fungus</name>
    <dbReference type="NCBI Taxonomy" id="742152"/>
    <lineage>
        <taxon>Eukaryota</taxon>
        <taxon>Fungi</taxon>
        <taxon>Dikarya</taxon>
        <taxon>Basidiomycota</taxon>
        <taxon>Agaricomycotina</taxon>
        <taxon>Agaricomycetes</taxon>
        <taxon>Polyporales</taxon>
        <taxon>Phaeolaceae</taxon>
        <taxon>Wolfiporia</taxon>
    </lineage>
</organism>
<feature type="compositionally biased region" description="Polar residues" evidence="1">
    <location>
        <begin position="373"/>
        <end position="389"/>
    </location>
</feature>
<protein>
    <submittedName>
        <fullName evidence="3">Uncharacterized protein</fullName>
    </submittedName>
</protein>
<evidence type="ECO:0000313" key="4">
    <source>
        <dbReference type="Proteomes" id="UP000218811"/>
    </source>
</evidence>
<evidence type="ECO:0000313" key="3">
    <source>
        <dbReference type="EMBL" id="PCH44583.1"/>
    </source>
</evidence>
<keyword evidence="2" id="KW-0812">Transmembrane</keyword>
<evidence type="ECO:0000256" key="1">
    <source>
        <dbReference type="SAM" id="MobiDB-lite"/>
    </source>
</evidence>
<gene>
    <name evidence="3" type="ORF">WOLCODRAFT_145058</name>
</gene>
<evidence type="ECO:0000256" key="2">
    <source>
        <dbReference type="SAM" id="Phobius"/>
    </source>
</evidence>
<dbReference type="Proteomes" id="UP000218811">
    <property type="component" value="Unassembled WGS sequence"/>
</dbReference>
<keyword evidence="2" id="KW-0472">Membrane</keyword>
<feature type="transmembrane region" description="Helical" evidence="2">
    <location>
        <begin position="6"/>
        <end position="23"/>
    </location>
</feature>
<accession>A0A2H3JX73</accession>
<proteinExistence type="predicted"/>
<reference evidence="3 4" key="1">
    <citation type="journal article" date="2012" name="Science">
        <title>The Paleozoic origin of enzymatic lignin decomposition reconstructed from 31 fungal genomes.</title>
        <authorList>
            <person name="Floudas D."/>
            <person name="Binder M."/>
            <person name="Riley R."/>
            <person name="Barry K."/>
            <person name="Blanchette R.A."/>
            <person name="Henrissat B."/>
            <person name="Martinez A.T."/>
            <person name="Otillar R."/>
            <person name="Spatafora J.W."/>
            <person name="Yadav J.S."/>
            <person name="Aerts A."/>
            <person name="Benoit I."/>
            <person name="Boyd A."/>
            <person name="Carlson A."/>
            <person name="Copeland A."/>
            <person name="Coutinho P.M."/>
            <person name="de Vries R.P."/>
            <person name="Ferreira P."/>
            <person name="Findley K."/>
            <person name="Foster B."/>
            <person name="Gaskell J."/>
            <person name="Glotzer D."/>
            <person name="Gorecki P."/>
            <person name="Heitman J."/>
            <person name="Hesse C."/>
            <person name="Hori C."/>
            <person name="Igarashi K."/>
            <person name="Jurgens J.A."/>
            <person name="Kallen N."/>
            <person name="Kersten P."/>
            <person name="Kohler A."/>
            <person name="Kuees U."/>
            <person name="Kumar T.K.A."/>
            <person name="Kuo A."/>
            <person name="LaButti K."/>
            <person name="Larrondo L.F."/>
            <person name="Lindquist E."/>
            <person name="Ling A."/>
            <person name="Lombard V."/>
            <person name="Lucas S."/>
            <person name="Lundell T."/>
            <person name="Martin R."/>
            <person name="McLaughlin D.J."/>
            <person name="Morgenstern I."/>
            <person name="Morin E."/>
            <person name="Murat C."/>
            <person name="Nagy L.G."/>
            <person name="Nolan M."/>
            <person name="Ohm R.A."/>
            <person name="Patyshakuliyeva A."/>
            <person name="Rokas A."/>
            <person name="Ruiz-Duenas F.J."/>
            <person name="Sabat G."/>
            <person name="Salamov A."/>
            <person name="Samejima M."/>
            <person name="Schmutz J."/>
            <person name="Slot J.C."/>
            <person name="St John F."/>
            <person name="Stenlid J."/>
            <person name="Sun H."/>
            <person name="Sun S."/>
            <person name="Syed K."/>
            <person name="Tsang A."/>
            <person name="Wiebenga A."/>
            <person name="Young D."/>
            <person name="Pisabarro A."/>
            <person name="Eastwood D.C."/>
            <person name="Martin F."/>
            <person name="Cullen D."/>
            <person name="Grigoriev I.V."/>
            <person name="Hibbett D.S."/>
        </authorList>
    </citation>
    <scope>NUCLEOTIDE SEQUENCE [LARGE SCALE GENOMIC DNA]</scope>
    <source>
        <strain evidence="3 4">MD-104</strain>
    </source>
</reference>
<feature type="region of interest" description="Disordered" evidence="1">
    <location>
        <begin position="416"/>
        <end position="483"/>
    </location>
</feature>
<sequence>MAPNSDMANLCWLCLVLFVFYILDRRRYRFPTPVSPQKSAAGRPSQHYNEAKKLPQFTKTHHSGYSATALGNYPANKSDNALKRGGLHGNAAARANLHTGKRSAAQELIVQTPCVPMVRFHKWDHVAPLRKGPSGYCGALLAFDLLLVIPRSISEPQTVLDPAASAESRLGTCLDLVLYCRCWEIVLYCILLDTSLPSFHPNCLSLPAVNGVAARQDTSFVSGDEPGDSGDLAPNARAASRQLVTSCPRDSVPACTPVVHYPVDCDQLHASNMHIAEVHLGSVTQLFHTSTLRVLIRRDTALKLVLSCTLTELHSPTAGSSACWSPSSAFVVALAWKLRRQTCSNTDLRALSQKTKSRVSLRDLVAKHLRANANPSVRASTALQRSSPSPKAAGNGSAERANSGFVGQLVGSGLQSVAKQKADSRPASTRLPGPVLHGVAPNPGASIIGQNRRDVQDKQRRQQMRKTDKSRRADTPLAHDEGR</sequence>
<keyword evidence="2" id="KW-1133">Transmembrane helix</keyword>
<feature type="region of interest" description="Disordered" evidence="1">
    <location>
        <begin position="372"/>
        <end position="400"/>
    </location>
</feature>
<name>A0A2H3JX73_WOLCO</name>
<dbReference type="AlphaFoldDB" id="A0A2H3JX73"/>
<keyword evidence="4" id="KW-1185">Reference proteome</keyword>